<keyword evidence="5 10" id="KW-0547">Nucleotide-binding</keyword>
<dbReference type="GO" id="GO:0046872">
    <property type="term" value="F:metal ion binding"/>
    <property type="evidence" value="ECO:0007669"/>
    <property type="project" value="UniProtKB-KW"/>
</dbReference>
<evidence type="ECO:0000259" key="13">
    <source>
        <dbReference type="PROSITE" id="PS51721"/>
    </source>
</evidence>
<keyword evidence="6 10" id="KW-0378">Hydrolase</keyword>
<evidence type="ECO:0000256" key="8">
    <source>
        <dbReference type="ARBA" id="ARBA00022884"/>
    </source>
</evidence>
<evidence type="ECO:0000256" key="6">
    <source>
        <dbReference type="ARBA" id="ARBA00022801"/>
    </source>
</evidence>
<keyword evidence="1 10" id="KW-0963">Cytoplasm</keyword>
<accession>A0A3P5X633</accession>
<dbReference type="Proteomes" id="UP000270468">
    <property type="component" value="Unassembled WGS sequence"/>
</dbReference>
<evidence type="ECO:0000259" key="12">
    <source>
        <dbReference type="PROSITE" id="PS50936"/>
    </source>
</evidence>
<comment type="similarity">
    <text evidence="10">Belongs to the TRAFAC class YlqF/YawG GTPase family. RsgA subfamily.</text>
</comment>
<feature type="region of interest" description="Disordered" evidence="11">
    <location>
        <begin position="335"/>
        <end position="360"/>
    </location>
</feature>
<feature type="binding site" evidence="10">
    <location>
        <position position="287"/>
    </location>
    <ligand>
        <name>Zn(2+)</name>
        <dbReference type="ChEBI" id="CHEBI:29105"/>
    </ligand>
</feature>
<dbReference type="GO" id="GO:0003924">
    <property type="term" value="F:GTPase activity"/>
    <property type="evidence" value="ECO:0007669"/>
    <property type="project" value="UniProtKB-UniRule"/>
</dbReference>
<dbReference type="EMBL" id="UXAV01000036">
    <property type="protein sequence ID" value="VDC25836.1"/>
    <property type="molecule type" value="Genomic_DNA"/>
</dbReference>
<keyword evidence="9 10" id="KW-0342">GTP-binding</keyword>
<evidence type="ECO:0000256" key="5">
    <source>
        <dbReference type="ARBA" id="ARBA00022741"/>
    </source>
</evidence>
<dbReference type="GO" id="GO:0005737">
    <property type="term" value="C:cytoplasm"/>
    <property type="evidence" value="ECO:0007669"/>
    <property type="project" value="UniProtKB-SubCell"/>
</dbReference>
<feature type="compositionally biased region" description="Basic residues" evidence="11">
    <location>
        <begin position="344"/>
        <end position="360"/>
    </location>
</feature>
<keyword evidence="15" id="KW-1185">Reference proteome</keyword>
<reference evidence="14 15" key="1">
    <citation type="submission" date="2018-11" db="EMBL/GenBank/DDBJ databases">
        <authorList>
            <person name="Criscuolo A."/>
        </authorList>
    </citation>
    <scope>NUCLEOTIDE SEQUENCE [LARGE SCALE GENOMIC DNA]</scope>
    <source>
        <strain evidence="14">ATB-66</strain>
    </source>
</reference>
<gene>
    <name evidence="14" type="primary">rsgA_1</name>
    <name evidence="10" type="synonym">rsgA</name>
    <name evidence="14" type="ORF">FILTAD_01319</name>
</gene>
<dbReference type="CDD" id="cd01854">
    <property type="entry name" value="YjeQ_EngC"/>
    <property type="match status" value="1"/>
</dbReference>
<feature type="domain" description="CP-type G" evidence="13">
    <location>
        <begin position="109"/>
        <end position="264"/>
    </location>
</feature>
<feature type="binding site" evidence="10">
    <location>
        <position position="292"/>
    </location>
    <ligand>
        <name>Zn(2+)</name>
        <dbReference type="ChEBI" id="CHEBI:29105"/>
    </ligand>
</feature>
<evidence type="ECO:0000256" key="4">
    <source>
        <dbReference type="ARBA" id="ARBA00022730"/>
    </source>
</evidence>
<keyword evidence="7 10" id="KW-0862">Zinc</keyword>
<feature type="binding site" evidence="10">
    <location>
        <position position="294"/>
    </location>
    <ligand>
        <name>Zn(2+)</name>
        <dbReference type="ChEBI" id="CHEBI:29105"/>
    </ligand>
</feature>
<keyword evidence="2 10" id="KW-0690">Ribosome biogenesis</keyword>
<dbReference type="Gene3D" id="1.10.40.50">
    <property type="entry name" value="Probable gtpase engc, domain 3"/>
    <property type="match status" value="1"/>
</dbReference>
<dbReference type="SUPFAM" id="SSF50249">
    <property type="entry name" value="Nucleic acid-binding proteins"/>
    <property type="match status" value="1"/>
</dbReference>
<name>A0A3P5X633_9BACL</name>
<dbReference type="InterPro" id="IPR004881">
    <property type="entry name" value="Ribosome_biogen_GTPase_RsgA"/>
</dbReference>
<feature type="binding site" evidence="10">
    <location>
        <begin position="206"/>
        <end position="214"/>
    </location>
    <ligand>
        <name>GTP</name>
        <dbReference type="ChEBI" id="CHEBI:37565"/>
    </ligand>
</feature>
<dbReference type="InterPro" id="IPR012340">
    <property type="entry name" value="NA-bd_OB-fold"/>
</dbReference>
<dbReference type="PANTHER" id="PTHR32120">
    <property type="entry name" value="SMALL RIBOSOMAL SUBUNIT BIOGENESIS GTPASE RSGA"/>
    <property type="match status" value="1"/>
</dbReference>
<dbReference type="AlphaFoldDB" id="A0A3P5X633"/>
<evidence type="ECO:0000313" key="14">
    <source>
        <dbReference type="EMBL" id="VDC25836.1"/>
    </source>
</evidence>
<dbReference type="GO" id="GO:0042274">
    <property type="term" value="P:ribosomal small subunit biogenesis"/>
    <property type="evidence" value="ECO:0007669"/>
    <property type="project" value="UniProtKB-UniRule"/>
</dbReference>
<sequence length="360" mass="39866">MTILNDYGWNKIHEENWKELNVGPKLQKCVPGRVTLEHKKMFRIVTEEGEWLSVCSGAFQYEATERKDFPAVGDWVAVEKMPGEERGIIHALLPRTSLFSRKSAGTAITEQIIAVNVDIVFLVMSMNKDFNARRLERYLVAAYDSGANPVVVLTKKDVCEEPLLYIEEAQNIALGAEVFAISNVTGEGIEALTVLLKDGKTAALLGSSGVGKSSLTNAICGGEMMTIQDIRGDDDKGRHTTTHRELVKIPTGGVLIDTPGMREFQLWENSESLDSGFKDIEALAGTCKFSDCQHGHEPGCAVQEALTTGTLPAERYASYLKLQKELAFLERKMDSAAKSAERNKWKKVTKSMRKHPSKKK</sequence>
<keyword evidence="3 10" id="KW-0479">Metal-binding</keyword>
<dbReference type="InterPro" id="IPR027417">
    <property type="entry name" value="P-loop_NTPase"/>
</dbReference>
<comment type="subunit">
    <text evidence="10">Monomer. Associates with 30S ribosomal subunit, binds 16S rRNA.</text>
</comment>
<dbReference type="PROSITE" id="PS51721">
    <property type="entry name" value="G_CP"/>
    <property type="match status" value="1"/>
</dbReference>
<evidence type="ECO:0000256" key="10">
    <source>
        <dbReference type="HAMAP-Rule" id="MF_01820"/>
    </source>
</evidence>
<dbReference type="PANTHER" id="PTHR32120:SF10">
    <property type="entry name" value="SMALL RIBOSOMAL SUBUNIT BIOGENESIS GTPASE RSGA"/>
    <property type="match status" value="1"/>
</dbReference>
<evidence type="ECO:0000256" key="1">
    <source>
        <dbReference type="ARBA" id="ARBA00022490"/>
    </source>
</evidence>
<comment type="cofactor">
    <cofactor evidence="10">
        <name>Zn(2+)</name>
        <dbReference type="ChEBI" id="CHEBI:29105"/>
    </cofactor>
    <text evidence="10">Binds 1 zinc ion per subunit.</text>
</comment>
<dbReference type="InterPro" id="IPR010914">
    <property type="entry name" value="RsgA_GTPase_dom"/>
</dbReference>
<dbReference type="Gene3D" id="3.40.50.300">
    <property type="entry name" value="P-loop containing nucleotide triphosphate hydrolases"/>
    <property type="match status" value="1"/>
</dbReference>
<evidence type="ECO:0000256" key="9">
    <source>
        <dbReference type="ARBA" id="ARBA00023134"/>
    </source>
</evidence>
<keyword evidence="4 10" id="KW-0699">rRNA-binding</keyword>
<feature type="binding site" evidence="10">
    <location>
        <position position="300"/>
    </location>
    <ligand>
        <name>Zn(2+)</name>
        <dbReference type="ChEBI" id="CHEBI:29105"/>
    </ligand>
</feature>
<keyword evidence="8 10" id="KW-0694">RNA-binding</keyword>
<dbReference type="GO" id="GO:0005525">
    <property type="term" value="F:GTP binding"/>
    <property type="evidence" value="ECO:0007669"/>
    <property type="project" value="UniProtKB-UniRule"/>
</dbReference>
<comment type="subcellular location">
    <subcellularLocation>
        <location evidence="10">Cytoplasm</location>
    </subcellularLocation>
</comment>
<dbReference type="RefSeq" id="WP_124069709.1">
    <property type="nucleotide sequence ID" value="NZ_CBCRXF010000006.1"/>
</dbReference>
<dbReference type="GO" id="GO:0019843">
    <property type="term" value="F:rRNA binding"/>
    <property type="evidence" value="ECO:0007669"/>
    <property type="project" value="UniProtKB-KW"/>
</dbReference>
<dbReference type="InterPro" id="IPR030378">
    <property type="entry name" value="G_CP_dom"/>
</dbReference>
<feature type="binding site" evidence="10">
    <location>
        <begin position="154"/>
        <end position="157"/>
    </location>
    <ligand>
        <name>GTP</name>
        <dbReference type="ChEBI" id="CHEBI:37565"/>
    </ligand>
</feature>
<comment type="function">
    <text evidence="10">One of several proteins that assist in the late maturation steps of the functional core of the 30S ribosomal subunit. Helps release RbfA from mature subunits. May play a role in the assembly of ribosomal proteins into the subunit. Circularly permuted GTPase that catalyzes slow GTP hydrolysis, GTPase activity is stimulated by the 30S ribosomal subunit.</text>
</comment>
<evidence type="ECO:0000256" key="7">
    <source>
        <dbReference type="ARBA" id="ARBA00022833"/>
    </source>
</evidence>
<dbReference type="SUPFAM" id="SSF52540">
    <property type="entry name" value="P-loop containing nucleoside triphosphate hydrolases"/>
    <property type="match status" value="1"/>
</dbReference>
<dbReference type="HAMAP" id="MF_01820">
    <property type="entry name" value="GTPase_RsgA"/>
    <property type="match status" value="1"/>
</dbReference>
<dbReference type="OrthoDB" id="9809485at2"/>
<protein>
    <recommendedName>
        <fullName evidence="10">Small ribosomal subunit biogenesis GTPase RsgA</fullName>
        <ecNumber evidence="10">3.6.1.-</ecNumber>
    </recommendedName>
</protein>
<organism evidence="14 15">
    <name type="scientific">Filibacter tadaridae</name>
    <dbReference type="NCBI Taxonomy" id="2483811"/>
    <lineage>
        <taxon>Bacteria</taxon>
        <taxon>Bacillati</taxon>
        <taxon>Bacillota</taxon>
        <taxon>Bacilli</taxon>
        <taxon>Bacillales</taxon>
        <taxon>Caryophanaceae</taxon>
        <taxon>Filibacter</taxon>
    </lineage>
</organism>
<feature type="domain" description="EngC GTPase" evidence="12">
    <location>
        <begin position="115"/>
        <end position="262"/>
    </location>
</feature>
<proteinExistence type="inferred from homology"/>
<evidence type="ECO:0000256" key="2">
    <source>
        <dbReference type="ARBA" id="ARBA00022517"/>
    </source>
</evidence>
<evidence type="ECO:0000313" key="15">
    <source>
        <dbReference type="Proteomes" id="UP000270468"/>
    </source>
</evidence>
<evidence type="ECO:0000256" key="11">
    <source>
        <dbReference type="SAM" id="MobiDB-lite"/>
    </source>
</evidence>
<dbReference type="Pfam" id="PF03193">
    <property type="entry name" value="RsgA_GTPase"/>
    <property type="match status" value="1"/>
</dbReference>
<dbReference type="NCBIfam" id="TIGR00157">
    <property type="entry name" value="ribosome small subunit-dependent GTPase A"/>
    <property type="match status" value="1"/>
</dbReference>
<evidence type="ECO:0000256" key="3">
    <source>
        <dbReference type="ARBA" id="ARBA00022723"/>
    </source>
</evidence>
<dbReference type="EC" id="3.6.1.-" evidence="10"/>
<dbReference type="PROSITE" id="PS50936">
    <property type="entry name" value="ENGC_GTPASE"/>
    <property type="match status" value="1"/>
</dbReference>